<evidence type="ECO:0000256" key="2">
    <source>
        <dbReference type="ARBA" id="ARBA00022692"/>
    </source>
</evidence>
<dbReference type="Gramene" id="AUR62031440-RA">
    <property type="protein sequence ID" value="AUR62031440-RA:cds"/>
    <property type="gene ID" value="AUR62031440"/>
</dbReference>
<dbReference type="InterPro" id="IPR046956">
    <property type="entry name" value="RLP23-like"/>
</dbReference>
<reference evidence="8" key="1">
    <citation type="journal article" date="2017" name="Nature">
        <title>The genome of Chenopodium quinoa.</title>
        <authorList>
            <person name="Jarvis D.E."/>
            <person name="Ho Y.S."/>
            <person name="Lightfoot D.J."/>
            <person name="Schmoeckel S.M."/>
            <person name="Li B."/>
            <person name="Borm T.J.A."/>
            <person name="Ohyanagi H."/>
            <person name="Mineta K."/>
            <person name="Michell C.T."/>
            <person name="Saber N."/>
            <person name="Kharbatia N.M."/>
            <person name="Rupper R.R."/>
            <person name="Sharp A.R."/>
            <person name="Dally N."/>
            <person name="Boughton B.A."/>
            <person name="Woo Y.H."/>
            <person name="Gao G."/>
            <person name="Schijlen E.G.W.M."/>
            <person name="Guo X."/>
            <person name="Momin A.A."/>
            <person name="Negrao S."/>
            <person name="Al-Babili S."/>
            <person name="Gehring C."/>
            <person name="Roessner U."/>
            <person name="Jung C."/>
            <person name="Murphy K."/>
            <person name="Arold S.T."/>
            <person name="Gojobori T."/>
            <person name="van der Linden C.G."/>
            <person name="van Loo E.N."/>
            <person name="Jellen E.N."/>
            <person name="Maughan P.J."/>
            <person name="Tester M."/>
        </authorList>
    </citation>
    <scope>NUCLEOTIDE SEQUENCE [LARGE SCALE GENOMIC DNA]</scope>
    <source>
        <strain evidence="8">cv. PI 614886</strain>
    </source>
</reference>
<evidence type="ECO:0000256" key="1">
    <source>
        <dbReference type="ARBA" id="ARBA00004479"/>
    </source>
</evidence>
<keyword evidence="3" id="KW-0732">Signal</keyword>
<organism evidence="8 9">
    <name type="scientific">Chenopodium quinoa</name>
    <name type="common">Quinoa</name>
    <dbReference type="NCBI Taxonomy" id="63459"/>
    <lineage>
        <taxon>Eukaryota</taxon>
        <taxon>Viridiplantae</taxon>
        <taxon>Streptophyta</taxon>
        <taxon>Embryophyta</taxon>
        <taxon>Tracheophyta</taxon>
        <taxon>Spermatophyta</taxon>
        <taxon>Magnoliopsida</taxon>
        <taxon>eudicotyledons</taxon>
        <taxon>Gunneridae</taxon>
        <taxon>Pentapetalae</taxon>
        <taxon>Caryophyllales</taxon>
        <taxon>Chenopodiaceae</taxon>
        <taxon>Chenopodioideae</taxon>
        <taxon>Atripliceae</taxon>
        <taxon>Chenopodium</taxon>
    </lineage>
</organism>
<dbReference type="Proteomes" id="UP000596660">
    <property type="component" value="Unplaced"/>
</dbReference>
<protein>
    <submittedName>
        <fullName evidence="8">Uncharacterized protein</fullName>
    </submittedName>
</protein>
<sequence length="125" mass="14067">MVTTSYSQHLSGRIPFSTQLQGFDPSSYMGNPLLCGKPLQKCAGDEPPTINGRNISHQEEHGHDNFYLGLCINVVLGFIVGFWGVCGSLVVKRSWRHALFRFFDDIKDKIYVIVAVKLVRLSRKP</sequence>
<evidence type="ECO:0000256" key="3">
    <source>
        <dbReference type="ARBA" id="ARBA00022729"/>
    </source>
</evidence>
<evidence type="ECO:0000313" key="9">
    <source>
        <dbReference type="Proteomes" id="UP000596660"/>
    </source>
</evidence>
<keyword evidence="6" id="KW-0325">Glycoprotein</keyword>
<dbReference type="PANTHER" id="PTHR48063">
    <property type="entry name" value="LRR RECEPTOR-LIKE KINASE"/>
    <property type="match status" value="1"/>
</dbReference>
<evidence type="ECO:0000256" key="5">
    <source>
        <dbReference type="ARBA" id="ARBA00023136"/>
    </source>
</evidence>
<dbReference type="AlphaFoldDB" id="A0A803MKU9"/>
<keyword evidence="9" id="KW-1185">Reference proteome</keyword>
<keyword evidence="2 7" id="KW-0812">Transmembrane</keyword>
<proteinExistence type="predicted"/>
<comment type="subcellular location">
    <subcellularLocation>
        <location evidence="1">Membrane</location>
        <topology evidence="1">Single-pass type I membrane protein</topology>
    </subcellularLocation>
</comment>
<dbReference type="OMA" id="RSWRHAN"/>
<evidence type="ECO:0000256" key="4">
    <source>
        <dbReference type="ARBA" id="ARBA00022989"/>
    </source>
</evidence>
<keyword evidence="4 7" id="KW-1133">Transmembrane helix</keyword>
<evidence type="ECO:0000313" key="8">
    <source>
        <dbReference type="EnsemblPlants" id="AUR62031440-RA:cds"/>
    </source>
</evidence>
<name>A0A803MKU9_CHEQI</name>
<dbReference type="EnsemblPlants" id="AUR62031440-RA">
    <property type="protein sequence ID" value="AUR62031440-RA:cds"/>
    <property type="gene ID" value="AUR62031440"/>
</dbReference>
<feature type="transmembrane region" description="Helical" evidence="7">
    <location>
        <begin position="66"/>
        <end position="91"/>
    </location>
</feature>
<dbReference type="InterPro" id="IPR032675">
    <property type="entry name" value="LRR_dom_sf"/>
</dbReference>
<evidence type="ECO:0000256" key="6">
    <source>
        <dbReference type="ARBA" id="ARBA00023180"/>
    </source>
</evidence>
<accession>A0A803MKU9</accession>
<evidence type="ECO:0000256" key="7">
    <source>
        <dbReference type="SAM" id="Phobius"/>
    </source>
</evidence>
<dbReference type="Gene3D" id="3.80.10.10">
    <property type="entry name" value="Ribonuclease Inhibitor"/>
    <property type="match status" value="1"/>
</dbReference>
<keyword evidence="5 7" id="KW-0472">Membrane</keyword>
<reference evidence="8" key="2">
    <citation type="submission" date="2021-03" db="UniProtKB">
        <authorList>
            <consortium name="EnsemblPlants"/>
        </authorList>
    </citation>
    <scope>IDENTIFICATION</scope>
</reference>
<dbReference type="GO" id="GO:0016020">
    <property type="term" value="C:membrane"/>
    <property type="evidence" value="ECO:0007669"/>
    <property type="project" value="UniProtKB-SubCell"/>
</dbReference>
<dbReference type="PANTHER" id="PTHR48063:SF101">
    <property type="entry name" value="LRR RECEPTOR-LIKE SERINE_THREONINE-PROTEIN KINASE FLS2"/>
    <property type="match status" value="1"/>
</dbReference>